<evidence type="ECO:0000313" key="1">
    <source>
        <dbReference type="EMBL" id="PRP82309.1"/>
    </source>
</evidence>
<dbReference type="Proteomes" id="UP000241769">
    <property type="component" value="Unassembled WGS sequence"/>
</dbReference>
<organism evidence="1 2">
    <name type="scientific">Planoprotostelium fungivorum</name>
    <dbReference type="NCBI Taxonomy" id="1890364"/>
    <lineage>
        <taxon>Eukaryota</taxon>
        <taxon>Amoebozoa</taxon>
        <taxon>Evosea</taxon>
        <taxon>Variosea</taxon>
        <taxon>Cavosteliida</taxon>
        <taxon>Cavosteliaceae</taxon>
        <taxon>Planoprotostelium</taxon>
    </lineage>
</organism>
<evidence type="ECO:0000313" key="2">
    <source>
        <dbReference type="Proteomes" id="UP000241769"/>
    </source>
</evidence>
<name>A0A2P6NEC0_9EUKA</name>
<comment type="caution">
    <text evidence="1">The sequence shown here is derived from an EMBL/GenBank/DDBJ whole genome shotgun (WGS) entry which is preliminary data.</text>
</comment>
<sequence>MTQKSTLKSVSARPLTLSTIFPLKSKLARRLSTQFVSLRSSKTPFVCSCSRCEVERKNQGYSGQIMSKLQLHDLPHLGL</sequence>
<accession>A0A2P6NEC0</accession>
<dbReference type="InParanoid" id="A0A2P6NEC0"/>
<gene>
    <name evidence="1" type="ORF">PROFUN_10381</name>
</gene>
<keyword evidence="2" id="KW-1185">Reference proteome</keyword>
<dbReference type="EMBL" id="MDYQ01000106">
    <property type="protein sequence ID" value="PRP82309.1"/>
    <property type="molecule type" value="Genomic_DNA"/>
</dbReference>
<dbReference type="AlphaFoldDB" id="A0A2P6NEC0"/>
<reference evidence="1 2" key="1">
    <citation type="journal article" date="2018" name="Genome Biol. Evol.">
        <title>Multiple Roots of Fruiting Body Formation in Amoebozoa.</title>
        <authorList>
            <person name="Hillmann F."/>
            <person name="Forbes G."/>
            <person name="Novohradska S."/>
            <person name="Ferling I."/>
            <person name="Riege K."/>
            <person name="Groth M."/>
            <person name="Westermann M."/>
            <person name="Marz M."/>
            <person name="Spaller T."/>
            <person name="Winckler T."/>
            <person name="Schaap P."/>
            <person name="Glockner G."/>
        </authorList>
    </citation>
    <scope>NUCLEOTIDE SEQUENCE [LARGE SCALE GENOMIC DNA]</scope>
    <source>
        <strain evidence="1 2">Jena</strain>
    </source>
</reference>
<proteinExistence type="predicted"/>
<protein>
    <submittedName>
        <fullName evidence="1">Uncharacterized protein</fullName>
    </submittedName>
</protein>